<sequence>MMEEKSRKPEDTPFKQQKLKAWQPILTPNWVIGTFAVVGLIFIPIGIILHTESENVRLSVVEYSVQYDGMGTEAASNVVPLGNGCLLNTAADADQFDVSSRGCLITFNIEKRMKAPVFVYYQLDNFYQNHRRYVQSRSDAQLRGVASASTSDCNLMDKATSKKYDSTGPALNNGAEKTYILNPCGLIANSLFNDIFWVNSITQDGRTLYQGDDYESGLKVVNLLDQSNIAWKSDIETKFNNIPEKDRNENDELYLWQNPKYRFIIPKAVGQLPEANKTAWTTPAKAFGVKDEHFIVWMRTAGLPSFRKLYGRIDKDLEPGTQLQFLVSSNFLVTTFDGKKSLVISTTSWFGGRNPFLGVAYIVVGSLCMLLAILFFAKHKLSPRKLGDTRYLVWKNNH</sequence>
<dbReference type="PANTHER" id="PTHR10926:SF0">
    <property type="entry name" value="CDC50, ISOFORM A"/>
    <property type="match status" value="1"/>
</dbReference>
<dbReference type="GO" id="GO:0005794">
    <property type="term" value="C:Golgi apparatus"/>
    <property type="evidence" value="ECO:0007669"/>
    <property type="project" value="TreeGrafter"/>
</dbReference>
<evidence type="ECO:0000256" key="5">
    <source>
        <dbReference type="ARBA" id="ARBA00023136"/>
    </source>
</evidence>
<dbReference type="EMBL" id="JAKCXM010000002">
    <property type="protein sequence ID" value="KAJ0409887.1"/>
    <property type="molecule type" value="Genomic_DNA"/>
</dbReference>
<dbReference type="Pfam" id="PF03381">
    <property type="entry name" value="CDC50"/>
    <property type="match status" value="1"/>
</dbReference>
<keyword evidence="9" id="KW-1185">Reference proteome</keyword>
<comment type="caution">
    <text evidence="8">The sequence shown here is derived from an EMBL/GenBank/DDBJ whole genome shotgun (WGS) entry which is preliminary data.</text>
</comment>
<keyword evidence="5 6" id="KW-0472">Membrane</keyword>
<evidence type="ECO:0000256" key="7">
    <source>
        <dbReference type="SAM" id="Phobius"/>
    </source>
</evidence>
<feature type="transmembrane region" description="Helical" evidence="7">
    <location>
        <begin position="25"/>
        <end position="49"/>
    </location>
</feature>
<reference evidence="8" key="1">
    <citation type="submission" date="2021-12" db="EMBL/GenBank/DDBJ databases">
        <title>Prjna785345.</title>
        <authorList>
            <person name="Rujirawat T."/>
            <person name="Krajaejun T."/>
        </authorList>
    </citation>
    <scope>NUCLEOTIDE SEQUENCE</scope>
    <source>
        <strain evidence="8">Pi057C3</strain>
    </source>
</reference>
<evidence type="ECO:0000256" key="6">
    <source>
        <dbReference type="PIRNR" id="PIRNR015840"/>
    </source>
</evidence>
<protein>
    <recommendedName>
        <fullName evidence="10">ALA-interacting subunit</fullName>
    </recommendedName>
</protein>
<keyword evidence="4 7" id="KW-1133">Transmembrane helix</keyword>
<dbReference type="GO" id="GO:0005886">
    <property type="term" value="C:plasma membrane"/>
    <property type="evidence" value="ECO:0007669"/>
    <property type="project" value="TreeGrafter"/>
</dbReference>
<comment type="similarity">
    <text evidence="2 6">Belongs to the CDC50/LEM3 family.</text>
</comment>
<evidence type="ECO:0000256" key="2">
    <source>
        <dbReference type="ARBA" id="ARBA00009457"/>
    </source>
</evidence>
<evidence type="ECO:0000256" key="4">
    <source>
        <dbReference type="ARBA" id="ARBA00022989"/>
    </source>
</evidence>
<organism evidence="8 9">
    <name type="scientific">Pythium insidiosum</name>
    <name type="common">Pythiosis disease agent</name>
    <dbReference type="NCBI Taxonomy" id="114742"/>
    <lineage>
        <taxon>Eukaryota</taxon>
        <taxon>Sar</taxon>
        <taxon>Stramenopiles</taxon>
        <taxon>Oomycota</taxon>
        <taxon>Peronosporomycetes</taxon>
        <taxon>Pythiales</taxon>
        <taxon>Pythiaceae</taxon>
        <taxon>Pythium</taxon>
    </lineage>
</organism>
<dbReference type="PANTHER" id="PTHR10926">
    <property type="entry name" value="CELL CYCLE CONTROL PROTEIN 50"/>
    <property type="match status" value="1"/>
</dbReference>
<keyword evidence="3 7" id="KW-0812">Transmembrane</keyword>
<feature type="transmembrane region" description="Helical" evidence="7">
    <location>
        <begin position="356"/>
        <end position="377"/>
    </location>
</feature>
<dbReference type="GO" id="GO:0005783">
    <property type="term" value="C:endoplasmic reticulum"/>
    <property type="evidence" value="ECO:0007669"/>
    <property type="project" value="TreeGrafter"/>
</dbReference>
<evidence type="ECO:0000313" key="9">
    <source>
        <dbReference type="Proteomes" id="UP001209570"/>
    </source>
</evidence>
<gene>
    <name evidence="8" type="ORF">P43SY_005781</name>
</gene>
<evidence type="ECO:0000313" key="8">
    <source>
        <dbReference type="EMBL" id="KAJ0409887.1"/>
    </source>
</evidence>
<dbReference type="InterPro" id="IPR005045">
    <property type="entry name" value="CDC50/LEM3_fam"/>
</dbReference>
<proteinExistence type="inferred from homology"/>
<name>A0AAD5QAZ3_PYTIN</name>
<dbReference type="Proteomes" id="UP001209570">
    <property type="component" value="Unassembled WGS sequence"/>
</dbReference>
<accession>A0AAD5QAZ3</accession>
<dbReference type="AlphaFoldDB" id="A0AAD5QAZ3"/>
<comment type="subcellular location">
    <subcellularLocation>
        <location evidence="1">Membrane</location>
        <topology evidence="1">Multi-pass membrane protein</topology>
    </subcellularLocation>
</comment>
<dbReference type="PIRSF" id="PIRSF015840">
    <property type="entry name" value="DUF284_TM_euk"/>
    <property type="match status" value="1"/>
</dbReference>
<evidence type="ECO:0000256" key="1">
    <source>
        <dbReference type="ARBA" id="ARBA00004141"/>
    </source>
</evidence>
<evidence type="ECO:0008006" key="10">
    <source>
        <dbReference type="Google" id="ProtNLM"/>
    </source>
</evidence>
<evidence type="ECO:0000256" key="3">
    <source>
        <dbReference type="ARBA" id="ARBA00022692"/>
    </source>
</evidence>